<dbReference type="InterPro" id="IPR007826">
    <property type="entry name" value="PSII_PsbM"/>
</dbReference>
<keyword evidence="2" id="KW-0602">Photosynthesis</keyword>
<dbReference type="GO" id="GO:0019684">
    <property type="term" value="P:photosynthesis, light reaction"/>
    <property type="evidence" value="ECO:0007669"/>
    <property type="project" value="InterPro"/>
</dbReference>
<dbReference type="OrthoDB" id="40270at2759"/>
<gene>
    <name evidence="8" type="ORF">BU14_0272s0007</name>
</gene>
<evidence type="ECO:0000256" key="4">
    <source>
        <dbReference type="ARBA" id="ARBA00022989"/>
    </source>
</evidence>
<dbReference type="AlphaFoldDB" id="A0A1X6P1E5"/>
<sequence>MYAFVPVAGVAALRPSLATVSQRSFVAAKAPVAVRARRATMTPTASLEPLATVPLPSSLMLSEGMAVTFPAYLAIFLGTLIPVAFLIILYIQAESRKAGEDSVRGSSED</sequence>
<dbReference type="SUPFAM" id="SSF161033">
    <property type="entry name" value="Photosystem II reaction center protein M, PsbM"/>
    <property type="match status" value="1"/>
</dbReference>
<keyword evidence="6" id="KW-0604">Photosystem II</keyword>
<keyword evidence="4 7" id="KW-1133">Transmembrane helix</keyword>
<organism evidence="8 9">
    <name type="scientific">Porphyra umbilicalis</name>
    <name type="common">Purple laver</name>
    <name type="synonym">Red alga</name>
    <dbReference type="NCBI Taxonomy" id="2786"/>
    <lineage>
        <taxon>Eukaryota</taxon>
        <taxon>Rhodophyta</taxon>
        <taxon>Bangiophyceae</taxon>
        <taxon>Bangiales</taxon>
        <taxon>Bangiaceae</taxon>
        <taxon>Porphyra</taxon>
    </lineage>
</organism>
<dbReference type="Pfam" id="PF05151">
    <property type="entry name" value="PsbM"/>
    <property type="match status" value="1"/>
</dbReference>
<protein>
    <submittedName>
        <fullName evidence="8">Uncharacterized protein</fullName>
    </submittedName>
</protein>
<evidence type="ECO:0000256" key="3">
    <source>
        <dbReference type="ARBA" id="ARBA00022692"/>
    </source>
</evidence>
<keyword evidence="1" id="KW-0674">Reaction center</keyword>
<accession>A0A1X6P1E5</accession>
<evidence type="ECO:0000313" key="8">
    <source>
        <dbReference type="EMBL" id="OSX74689.1"/>
    </source>
</evidence>
<evidence type="ECO:0000256" key="2">
    <source>
        <dbReference type="ARBA" id="ARBA00022531"/>
    </source>
</evidence>
<dbReference type="InterPro" id="IPR037269">
    <property type="entry name" value="PSII_PsbM_sf"/>
</dbReference>
<keyword evidence="3 7" id="KW-0812">Transmembrane</keyword>
<feature type="transmembrane region" description="Helical" evidence="7">
    <location>
        <begin position="69"/>
        <end position="91"/>
    </location>
</feature>
<proteinExistence type="predicted"/>
<keyword evidence="9" id="KW-1185">Reference proteome</keyword>
<reference evidence="8 9" key="1">
    <citation type="submission" date="2017-03" db="EMBL/GenBank/DDBJ databases">
        <title>WGS assembly of Porphyra umbilicalis.</title>
        <authorList>
            <person name="Brawley S.H."/>
            <person name="Blouin N.A."/>
            <person name="Ficko-Blean E."/>
            <person name="Wheeler G.L."/>
            <person name="Lohr M."/>
            <person name="Goodson H.V."/>
            <person name="Jenkins J.W."/>
            <person name="Blaby-Haas C.E."/>
            <person name="Helliwell K.E."/>
            <person name="Chan C."/>
            <person name="Marriage T."/>
            <person name="Bhattacharya D."/>
            <person name="Klein A.S."/>
            <person name="Badis Y."/>
            <person name="Brodie J."/>
            <person name="Cao Y."/>
            <person name="Collen J."/>
            <person name="Dittami S.M."/>
            <person name="Gachon C.M."/>
            <person name="Green B.R."/>
            <person name="Karpowicz S."/>
            <person name="Kim J.W."/>
            <person name="Kudahl U."/>
            <person name="Lin S."/>
            <person name="Michel G."/>
            <person name="Mittag M."/>
            <person name="Olson B.J."/>
            <person name="Pangilinan J."/>
            <person name="Peng Y."/>
            <person name="Qiu H."/>
            <person name="Shu S."/>
            <person name="Singer J.T."/>
            <person name="Smith A.G."/>
            <person name="Sprecher B.N."/>
            <person name="Wagner V."/>
            <person name="Wang W."/>
            <person name="Wang Z.-Y."/>
            <person name="Yan J."/>
            <person name="Yarish C."/>
            <person name="Zoeuner-Riek S."/>
            <person name="Zhuang Y."/>
            <person name="Zou Y."/>
            <person name="Lindquist E.A."/>
            <person name="Grimwood J."/>
            <person name="Barry K."/>
            <person name="Rokhsar D.S."/>
            <person name="Schmutz J."/>
            <person name="Stiller J.W."/>
            <person name="Grossman A.R."/>
            <person name="Prochnik S.E."/>
        </authorList>
    </citation>
    <scope>NUCLEOTIDE SEQUENCE [LARGE SCALE GENOMIC DNA]</scope>
    <source>
        <strain evidence="8">4086291</strain>
    </source>
</reference>
<dbReference type="Proteomes" id="UP000218209">
    <property type="component" value="Unassembled WGS sequence"/>
</dbReference>
<evidence type="ECO:0000256" key="1">
    <source>
        <dbReference type="ARBA" id="ARBA00022469"/>
    </source>
</evidence>
<dbReference type="GO" id="GO:0009523">
    <property type="term" value="C:photosystem II"/>
    <property type="evidence" value="ECO:0007669"/>
    <property type="project" value="UniProtKB-KW"/>
</dbReference>
<keyword evidence="5 7" id="KW-0472">Membrane</keyword>
<dbReference type="NCBIfam" id="TIGR03038">
    <property type="entry name" value="PS_II_psbM"/>
    <property type="match status" value="1"/>
</dbReference>
<evidence type="ECO:0000256" key="7">
    <source>
        <dbReference type="SAM" id="Phobius"/>
    </source>
</evidence>
<dbReference type="EMBL" id="KV918934">
    <property type="protein sequence ID" value="OSX74689.1"/>
    <property type="molecule type" value="Genomic_DNA"/>
</dbReference>
<evidence type="ECO:0000256" key="5">
    <source>
        <dbReference type="ARBA" id="ARBA00023136"/>
    </source>
</evidence>
<evidence type="ECO:0000256" key="6">
    <source>
        <dbReference type="ARBA" id="ARBA00023276"/>
    </source>
</evidence>
<name>A0A1X6P1E5_PORUM</name>
<evidence type="ECO:0000313" key="9">
    <source>
        <dbReference type="Proteomes" id="UP000218209"/>
    </source>
</evidence>